<feature type="compositionally biased region" description="Basic residues" evidence="1">
    <location>
        <begin position="692"/>
        <end position="703"/>
    </location>
</feature>
<reference evidence="2" key="1">
    <citation type="submission" date="2021-01" db="EMBL/GenBank/DDBJ databases">
        <authorList>
            <person name="Corre E."/>
            <person name="Pelletier E."/>
            <person name="Niang G."/>
            <person name="Scheremetjew M."/>
            <person name="Finn R."/>
            <person name="Kale V."/>
            <person name="Holt S."/>
            <person name="Cochrane G."/>
            <person name="Meng A."/>
            <person name="Brown T."/>
            <person name="Cohen L."/>
        </authorList>
    </citation>
    <scope>NUCLEOTIDE SEQUENCE</scope>
    <source>
        <strain evidence="2">CCMP2084</strain>
    </source>
</reference>
<proteinExistence type="predicted"/>
<evidence type="ECO:0000313" key="2">
    <source>
        <dbReference type="EMBL" id="CAD9813670.1"/>
    </source>
</evidence>
<accession>A0A7S2XP25</accession>
<feature type="compositionally biased region" description="Low complexity" evidence="1">
    <location>
        <begin position="602"/>
        <end position="616"/>
    </location>
</feature>
<organism evidence="2">
    <name type="scientific">Attheya septentrionalis</name>
    <dbReference type="NCBI Taxonomy" id="420275"/>
    <lineage>
        <taxon>Eukaryota</taxon>
        <taxon>Sar</taxon>
        <taxon>Stramenopiles</taxon>
        <taxon>Ochrophyta</taxon>
        <taxon>Bacillariophyta</taxon>
        <taxon>Coscinodiscophyceae</taxon>
        <taxon>Chaetocerotophycidae</taxon>
        <taxon>Chaetocerotales</taxon>
        <taxon>Attheyaceae</taxon>
        <taxon>Attheya</taxon>
    </lineage>
</organism>
<gene>
    <name evidence="2" type="ORF">ASEP1449_LOCUS5495</name>
</gene>
<feature type="region of interest" description="Disordered" evidence="1">
    <location>
        <begin position="272"/>
        <end position="297"/>
    </location>
</feature>
<feature type="region of interest" description="Disordered" evidence="1">
    <location>
        <begin position="583"/>
        <end position="703"/>
    </location>
</feature>
<feature type="region of interest" description="Disordered" evidence="1">
    <location>
        <begin position="440"/>
        <end position="477"/>
    </location>
</feature>
<dbReference type="EMBL" id="HBHQ01008238">
    <property type="protein sequence ID" value="CAD9813670.1"/>
    <property type="molecule type" value="Transcribed_RNA"/>
</dbReference>
<evidence type="ECO:0000256" key="1">
    <source>
        <dbReference type="SAM" id="MobiDB-lite"/>
    </source>
</evidence>
<name>A0A7S2XP25_9STRA</name>
<sequence>MSSNHIAEMAKKQLEMSKAILNAEESDDDTDDLLLLSEPIFSQDSSSATAAAPSETPEASPTTPPKIVSTTTTATPTTTFTKQDDEKINAQALRKSKNGTIPSNVTSPSQLKWYRETSKGKIRYYPCRVCQKDEALGLNLPEDWDVTKKVLIQDIRYPCLYDYQLVSLNSILPYGGQEAKDEATGVHLKEEEEEVEEPHWCTKLMEVYLKQLKLKYKTSEVDRRTEVLYLNEVLKQAHAFELESQKFAPHIREQEDALMSIKSIHSMEDDLNNDSRSIQSVGSNDSEEDNPGRHLLSKDDIRKKEVIRPGDVIAYHLHIYVAGSEEGYRTASVLSVDPKRTVILVLDSGDCLPQDTQVKRIKRIFRGKLRSYDQGTFKPLTWYKLNKDDGGDENTGAAAGLMEETKRIGAILDKQSKELREKMSGDGFAPVDILRNFKRKEKRTASEEDDEESPSSEVKRITGRKKKPTSKMTRSDSLQNVANLLFKKLNPTENALRSRGRKKEPHMTKDQIYLAVEVGSILRKDAGIEDRDGELPEKALDELANTLDISAHTLTKFLEGDDTCMIVRGAHKETEEALRNWLLSSDGPKSTTPNASPEAVTTSPESPKSTSSINSNDSKKKEKTTSPKPTESDKFESKETTRPKRKALMTSKVTNAIESTNGEAEIVQKIGTKRKRKASKISVTPDMSEKPKRQRRKAQKLDL</sequence>
<feature type="compositionally biased region" description="Polar residues" evidence="1">
    <location>
        <begin position="274"/>
        <end position="284"/>
    </location>
</feature>
<feature type="region of interest" description="Disordered" evidence="1">
    <location>
        <begin position="21"/>
        <end position="78"/>
    </location>
</feature>
<protein>
    <submittedName>
        <fullName evidence="2">Uncharacterized protein</fullName>
    </submittedName>
</protein>
<feature type="compositionally biased region" description="Low complexity" evidence="1">
    <location>
        <begin position="45"/>
        <end position="78"/>
    </location>
</feature>
<feature type="compositionally biased region" description="Polar residues" evidence="1">
    <location>
        <begin position="587"/>
        <end position="601"/>
    </location>
</feature>
<feature type="compositionally biased region" description="Basic and acidic residues" evidence="1">
    <location>
        <begin position="617"/>
        <end position="642"/>
    </location>
</feature>
<dbReference type="AlphaFoldDB" id="A0A7S2XP25"/>
<feature type="compositionally biased region" description="Polar residues" evidence="1">
    <location>
        <begin position="651"/>
        <end position="662"/>
    </location>
</feature>